<dbReference type="EMBL" id="JBCGDP010000001">
    <property type="protein sequence ID" value="MEM0575170.1"/>
    <property type="molecule type" value="Genomic_DNA"/>
</dbReference>
<protein>
    <recommendedName>
        <fullName evidence="5">SH3 domain-containing protein</fullName>
    </recommendedName>
</protein>
<evidence type="ECO:0000256" key="1">
    <source>
        <dbReference type="SAM" id="MobiDB-lite"/>
    </source>
</evidence>
<keyword evidence="2" id="KW-0812">Transmembrane</keyword>
<gene>
    <name evidence="3" type="ORF">WFZ86_01565</name>
</gene>
<proteinExistence type="predicted"/>
<comment type="caution">
    <text evidence="3">The sequence shown here is derived from an EMBL/GenBank/DDBJ whole genome shotgun (WGS) entry which is preliminary data.</text>
</comment>
<reference evidence="3 4" key="1">
    <citation type="submission" date="2024-03" db="EMBL/GenBank/DDBJ databases">
        <title>Two novel species of the genus Flavobacterium exhibiting potentially degradation of complex polysaccharides.</title>
        <authorList>
            <person name="Lian X."/>
        </authorList>
    </citation>
    <scope>NUCLEOTIDE SEQUENCE [LARGE SCALE GENOMIC DNA]</scope>
    <source>
        <strain evidence="3 4">N6</strain>
    </source>
</reference>
<keyword evidence="2" id="KW-1133">Transmembrane helix</keyword>
<name>A0ABU9NJ72_9FLAO</name>
<organism evidence="3 4">
    <name type="scientific">Flavobacterium polysaccharolyticum</name>
    <dbReference type="NCBI Taxonomy" id="3133148"/>
    <lineage>
        <taxon>Bacteria</taxon>
        <taxon>Pseudomonadati</taxon>
        <taxon>Bacteroidota</taxon>
        <taxon>Flavobacteriia</taxon>
        <taxon>Flavobacteriales</taxon>
        <taxon>Flavobacteriaceae</taxon>
        <taxon>Flavobacterium</taxon>
    </lineage>
</organism>
<evidence type="ECO:0000313" key="3">
    <source>
        <dbReference type="EMBL" id="MEM0575170.1"/>
    </source>
</evidence>
<evidence type="ECO:0000256" key="2">
    <source>
        <dbReference type="SAM" id="Phobius"/>
    </source>
</evidence>
<keyword evidence="4" id="KW-1185">Reference proteome</keyword>
<feature type="region of interest" description="Disordered" evidence="1">
    <location>
        <begin position="495"/>
        <end position="515"/>
    </location>
</feature>
<keyword evidence="2" id="KW-0472">Membrane</keyword>
<sequence length="706" mass="80798">MIRQTHNLVLKDTSESEMARFRQFMLHVVRMQVEEGKAAAEWNQFIASEYGSAPENNQPKLSTSEVISKPKVSVPTKSQLKAKPKAAVKKQANLKPINQRGFVIAENGIRLHATTSPYDAQYKAKKGRYTTIYKKMDFVTIVHEDLDNKGWYKIKTLDGQYGYIEKKHIALVPYDEVLDKYTRTFLLVKPNYTFEINIANRLYPNYKHKTGDDRRTLAEAFYLLNKQSKHRHGVVLKEGGTSTIDKLDIAAKAFADPNFQKARALYDQLQLTSGYIVRIPTNEYINLQKKKGTLSQRSAIENFIIEMARAHQGFYEGFIYGLYSQIKDLVVGLWDLLKGILTGSLFKSIWDFVVKIWEGGLEGLKKFLNGITDAIGRNWNTFWKKFNSGNPRLQAYLIGELIAVVVFNIVLAIVTAGATVYLAATTKGAALLAKFPKIAKLVNKAIDAIPKTQRRLIEKTLKDKAGNVLKDSEKRILKKQVESQAKKEALERLNRLKKKNNSNPQQHAEFIDTPENLPKSKVPKKIVKKKTKKIKSTISDNWSNFTPKLDKEFAKRLEKFRGGKDKTFDSKLSGGEGQLFQTPYSDNLVLKRWFSKRVDDMPKSIRLLEQTKKIIESNPQLKKIIEVVDIKEKGSDWVVRGFDPDSIKIRDLELDPFVVKSRKKAIELLSKQNDEISKSILKKIEKNSANIHWSREKKKLLIIDMM</sequence>
<dbReference type="RefSeq" id="WP_342690303.1">
    <property type="nucleotide sequence ID" value="NZ_JBCGDP010000001.1"/>
</dbReference>
<feature type="transmembrane region" description="Helical" evidence="2">
    <location>
        <begin position="401"/>
        <end position="424"/>
    </location>
</feature>
<dbReference type="Proteomes" id="UP001468798">
    <property type="component" value="Unassembled WGS sequence"/>
</dbReference>
<evidence type="ECO:0000313" key="4">
    <source>
        <dbReference type="Proteomes" id="UP001468798"/>
    </source>
</evidence>
<evidence type="ECO:0008006" key="5">
    <source>
        <dbReference type="Google" id="ProtNLM"/>
    </source>
</evidence>
<accession>A0ABU9NJ72</accession>